<feature type="transmembrane region" description="Helical" evidence="1">
    <location>
        <begin position="374"/>
        <end position="396"/>
    </location>
</feature>
<feature type="transmembrane region" description="Helical" evidence="1">
    <location>
        <begin position="135"/>
        <end position="152"/>
    </location>
</feature>
<feature type="transmembrane region" description="Helical" evidence="1">
    <location>
        <begin position="333"/>
        <end position="353"/>
    </location>
</feature>
<dbReference type="Proteomes" id="UP000199306">
    <property type="component" value="Unassembled WGS sequence"/>
</dbReference>
<keyword evidence="4" id="KW-1185">Reference proteome</keyword>
<feature type="transmembrane region" description="Helical" evidence="1">
    <location>
        <begin position="224"/>
        <end position="244"/>
    </location>
</feature>
<dbReference type="Pfam" id="PF13231">
    <property type="entry name" value="PMT_2"/>
    <property type="match status" value="1"/>
</dbReference>
<evidence type="ECO:0000259" key="2">
    <source>
        <dbReference type="Pfam" id="PF13231"/>
    </source>
</evidence>
<name>A0A1I5YJ60_9BACT</name>
<feature type="transmembrane region" description="Helical" evidence="1">
    <location>
        <begin position="434"/>
        <end position="461"/>
    </location>
</feature>
<feature type="transmembrane region" description="Helical" evidence="1">
    <location>
        <begin position="184"/>
        <end position="212"/>
    </location>
</feature>
<gene>
    <name evidence="3" type="ORF">SAMN04515674_11932</name>
</gene>
<keyword evidence="1" id="KW-0472">Membrane</keyword>
<keyword evidence="1" id="KW-0812">Transmembrane</keyword>
<evidence type="ECO:0000313" key="3">
    <source>
        <dbReference type="EMBL" id="SFQ44218.1"/>
    </source>
</evidence>
<reference evidence="3 4" key="1">
    <citation type="submission" date="2016-10" db="EMBL/GenBank/DDBJ databases">
        <authorList>
            <person name="de Groot N.N."/>
        </authorList>
    </citation>
    <scope>NUCLEOTIDE SEQUENCE [LARGE SCALE GENOMIC DNA]</scope>
    <source>
        <strain evidence="4">E92,LMG 26720,CCM 7988</strain>
    </source>
</reference>
<dbReference type="EMBL" id="FOXH01000019">
    <property type="protein sequence ID" value="SFQ44218.1"/>
    <property type="molecule type" value="Genomic_DNA"/>
</dbReference>
<protein>
    <submittedName>
        <fullName evidence="3">Dolichyl-phosphate-mannose-protein mannosyltransferase</fullName>
    </submittedName>
</protein>
<feature type="domain" description="Glycosyltransferase RgtA/B/C/D-like" evidence="2">
    <location>
        <begin position="100"/>
        <end position="232"/>
    </location>
</feature>
<proteinExistence type="predicted"/>
<sequence>MLILLLRNSCRQLYHLIQYMIKRILNSVRFLRSLLWVGFILRIIVYIFLPPANSDAHAEIVNYIAQNHSLPLTRQIFLACHPPLYYLLAQPFYFFDTPTELKHTQFLSLIFSCVNLYLIYNLLRKLPIPMLSKNLSFMLAVFSYTYLTYSLYVSNDPLSFMMGTWIISKVYDYIQDQSLKNERFLAILTGLALLTKTTFISFVPIILGVLILVRFRRKDSGLAILKALAGFSAIMLVLGSYKLLENWYYEGNPFVHNLDFFPLGGQDIYQGIKSVINFNLPNLIENPVFDEIHSSRHSYPLMLYATFWWSKHISFENGFELAAKTNFKYVGSVIYMLAFIPTLLLAHGGLLLCKKTFMVLKNYSLQKEETFKIDFFYITVFLLLLSSIGFTIAAGIKYDDWPFFHSRLFSHAFFGFVLMMAMSLEVISKKSNFFISVFAWIMILLSATFVFYFAGEIWAIVSGYSFT</sequence>
<feature type="transmembrane region" description="Helical" evidence="1">
    <location>
        <begin position="408"/>
        <end position="427"/>
    </location>
</feature>
<dbReference type="GO" id="GO:0016757">
    <property type="term" value="F:glycosyltransferase activity"/>
    <property type="evidence" value="ECO:0007669"/>
    <property type="project" value="UniProtKB-KW"/>
</dbReference>
<organism evidence="3 4">
    <name type="scientific">Pseudarcicella hirudinis</name>
    <dbReference type="NCBI Taxonomy" id="1079859"/>
    <lineage>
        <taxon>Bacteria</taxon>
        <taxon>Pseudomonadati</taxon>
        <taxon>Bacteroidota</taxon>
        <taxon>Cytophagia</taxon>
        <taxon>Cytophagales</taxon>
        <taxon>Flectobacillaceae</taxon>
        <taxon>Pseudarcicella</taxon>
    </lineage>
</organism>
<dbReference type="InterPro" id="IPR038731">
    <property type="entry name" value="RgtA/B/C-like"/>
</dbReference>
<keyword evidence="3" id="KW-0808">Transferase</keyword>
<evidence type="ECO:0000313" key="4">
    <source>
        <dbReference type="Proteomes" id="UP000199306"/>
    </source>
</evidence>
<feature type="transmembrane region" description="Helical" evidence="1">
    <location>
        <begin position="106"/>
        <end position="123"/>
    </location>
</feature>
<dbReference type="AlphaFoldDB" id="A0A1I5YJ60"/>
<keyword evidence="3" id="KW-0328">Glycosyltransferase</keyword>
<keyword evidence="1" id="KW-1133">Transmembrane helix</keyword>
<accession>A0A1I5YJ60</accession>
<evidence type="ECO:0000256" key="1">
    <source>
        <dbReference type="SAM" id="Phobius"/>
    </source>
</evidence>
<feature type="transmembrane region" description="Helical" evidence="1">
    <location>
        <begin position="30"/>
        <end position="49"/>
    </location>
</feature>